<accession>A0A6J6TXP0</accession>
<gene>
    <name evidence="1" type="ORF">UFOPK2827_00561</name>
</gene>
<dbReference type="AlphaFoldDB" id="A0A6J6TXP0"/>
<protein>
    <submittedName>
        <fullName evidence="1">Unannotated protein</fullName>
    </submittedName>
</protein>
<evidence type="ECO:0000313" key="1">
    <source>
        <dbReference type="EMBL" id="CAB4751153.1"/>
    </source>
</evidence>
<dbReference type="EMBL" id="CAEZZE010000084">
    <property type="protein sequence ID" value="CAB4751153.1"/>
    <property type="molecule type" value="Genomic_DNA"/>
</dbReference>
<proteinExistence type="predicted"/>
<reference evidence="1" key="1">
    <citation type="submission" date="2020-05" db="EMBL/GenBank/DDBJ databases">
        <authorList>
            <person name="Chiriac C."/>
            <person name="Salcher M."/>
            <person name="Ghai R."/>
            <person name="Kavagutti S V."/>
        </authorList>
    </citation>
    <scope>NUCLEOTIDE SEQUENCE</scope>
</reference>
<name>A0A6J6TXP0_9ZZZZ</name>
<organism evidence="1">
    <name type="scientific">freshwater metagenome</name>
    <dbReference type="NCBI Taxonomy" id="449393"/>
    <lineage>
        <taxon>unclassified sequences</taxon>
        <taxon>metagenomes</taxon>
        <taxon>ecological metagenomes</taxon>
    </lineage>
</organism>
<sequence length="68" mass="7268">MKKILMVMGIASALLLTGCGMGEKEEVKADPAAYNKCLEEEAAKLLDETGSNLDYANEKALEACADLM</sequence>
<dbReference type="PROSITE" id="PS51257">
    <property type="entry name" value="PROKAR_LIPOPROTEIN"/>
    <property type="match status" value="1"/>
</dbReference>